<gene>
    <name evidence="3" type="ORF">ACFSUC_09280</name>
</gene>
<keyword evidence="1" id="KW-0175">Coiled coil</keyword>
<proteinExistence type="predicted"/>
<keyword evidence="2" id="KW-0472">Membrane</keyword>
<reference evidence="4" key="1">
    <citation type="journal article" date="2019" name="Int. J. Syst. Evol. Microbiol.">
        <title>The Global Catalogue of Microorganisms (GCM) 10K type strain sequencing project: providing services to taxonomists for standard genome sequencing and annotation.</title>
        <authorList>
            <consortium name="The Broad Institute Genomics Platform"/>
            <consortium name="The Broad Institute Genome Sequencing Center for Infectious Disease"/>
            <person name="Wu L."/>
            <person name="Ma J."/>
        </authorList>
    </citation>
    <scope>NUCLEOTIDE SEQUENCE [LARGE SCALE GENOMIC DNA]</scope>
    <source>
        <strain evidence="4">KCTC 33676</strain>
    </source>
</reference>
<evidence type="ECO:0000256" key="2">
    <source>
        <dbReference type="SAM" id="Phobius"/>
    </source>
</evidence>
<accession>A0ABW5R9X0</accession>
<dbReference type="EMBL" id="JBHUMM010000015">
    <property type="protein sequence ID" value="MFD2671798.1"/>
    <property type="molecule type" value="Genomic_DNA"/>
</dbReference>
<keyword evidence="4" id="KW-1185">Reference proteome</keyword>
<feature type="transmembrane region" description="Helical" evidence="2">
    <location>
        <begin position="113"/>
        <end position="131"/>
    </location>
</feature>
<keyword evidence="2" id="KW-0812">Transmembrane</keyword>
<evidence type="ECO:0000256" key="1">
    <source>
        <dbReference type="SAM" id="Coils"/>
    </source>
</evidence>
<comment type="caution">
    <text evidence="3">The sequence shown here is derived from an EMBL/GenBank/DDBJ whole genome shotgun (WGS) entry which is preliminary data.</text>
</comment>
<protein>
    <recommendedName>
        <fullName evidence="5">DUF1640 domain-containing protein</fullName>
    </recommendedName>
</protein>
<sequence length="135" mass="15680">MSDRSYEILQIKIDGIENELSDFKEEVRSQLTEVKHRDETIREVTAALRENVVRLTVIAEKQDEKLDLISENQNHKLDTIKKEINEIKLNLNNSDSSDDNKWYRGMIENSGSFIMKLLVVALSILFGAKFSDFFK</sequence>
<dbReference type="Proteomes" id="UP001597497">
    <property type="component" value="Unassembled WGS sequence"/>
</dbReference>
<keyword evidence="2" id="KW-1133">Transmembrane helix</keyword>
<name>A0ABW5R9X0_9BACL</name>
<evidence type="ECO:0000313" key="3">
    <source>
        <dbReference type="EMBL" id="MFD2671798.1"/>
    </source>
</evidence>
<feature type="coiled-coil region" evidence="1">
    <location>
        <begin position="6"/>
        <end position="33"/>
    </location>
</feature>
<dbReference type="RefSeq" id="WP_379929272.1">
    <property type="nucleotide sequence ID" value="NZ_JBHUMM010000015.1"/>
</dbReference>
<evidence type="ECO:0008006" key="5">
    <source>
        <dbReference type="Google" id="ProtNLM"/>
    </source>
</evidence>
<evidence type="ECO:0000313" key="4">
    <source>
        <dbReference type="Proteomes" id="UP001597497"/>
    </source>
</evidence>
<organism evidence="3 4">
    <name type="scientific">Marinicrinis sediminis</name>
    <dbReference type="NCBI Taxonomy" id="1652465"/>
    <lineage>
        <taxon>Bacteria</taxon>
        <taxon>Bacillati</taxon>
        <taxon>Bacillota</taxon>
        <taxon>Bacilli</taxon>
        <taxon>Bacillales</taxon>
        <taxon>Paenibacillaceae</taxon>
    </lineage>
</organism>